<dbReference type="PANTHER" id="PTHR33053:SF24">
    <property type="entry name" value="TRANSPOSASE DOMAIN-CONTAINING PROTEIN"/>
    <property type="match status" value="1"/>
</dbReference>
<keyword evidence="2" id="KW-1185">Reference proteome</keyword>
<sequence length="674" mass="77191">MDRDRARDRYNLLNKYTMRAKRTYVPYTFGSTNEVEHVGSEMLGEHSVSIPCTSESDTTILCTNSFDNNVPCSNNIHFPENYHISENCNQTIGKNRLGDLCQWSLKHNITHTAINDLLNILRNNAIPHQLPSDARALLGTVRKIEGIKVVPPGKYYHFGIEDCLRVLVKSVSSLDEYVLKNDSIELNINIDGLPISKSSSSQVYPILCSISGTSIVEMIGIYYGVQKPQDPNLFLETFISEVTTIINNGFYTNGKLYSINIKAFICDAPAKAFIKCIKNHTGYSSCTKCLIEGEYVDNRVCFTECNNLILRNDSQFRLKTDEDHHNGTSVLENIPKLDMICSFPLDYMHLVCLGVMKKLLYLWCCGKPCTKISFQHISSVSSTLIQLSCNIPVEFNRKPRSLSDLKRWKATEFRQFLFYTGPVVLKNNINKARYKHFLALHVSLTILSHIRYNSLVDYASALLKYFVDVFRTLYGPENVTHNVHNLLHLTQDVRDHGPVDTFSAFPFENFLQSILKSLRKADRPLQQIVKRHLEKRKRMTDCVAQTLYPIFKDEHEYTKINHSFPFTKHYKSVVFKNYTLCTVEPNNCCCLKSGDIVLIRDIILHDDRYYIVCRLLTVLGDLYESPCKSSELGIVLIHETESELKLFDINTVEYKCVKLNLSDKSAVFPLLHSL</sequence>
<dbReference type="Proteomes" id="UP000410492">
    <property type="component" value="Unassembled WGS sequence"/>
</dbReference>
<dbReference type="PANTHER" id="PTHR33053">
    <property type="entry name" value="PROTEIN, PUTATIVE-RELATED"/>
    <property type="match status" value="1"/>
</dbReference>
<evidence type="ECO:0000313" key="1">
    <source>
        <dbReference type="EMBL" id="VEN47353.1"/>
    </source>
</evidence>
<dbReference type="EMBL" id="CAACVG010007851">
    <property type="protein sequence ID" value="VEN47353.1"/>
    <property type="molecule type" value="Genomic_DNA"/>
</dbReference>
<protein>
    <recommendedName>
        <fullName evidence="3">DUF4218 domain-containing protein</fullName>
    </recommendedName>
</protein>
<proteinExistence type="predicted"/>
<evidence type="ECO:0000313" key="2">
    <source>
        <dbReference type="Proteomes" id="UP000410492"/>
    </source>
</evidence>
<dbReference type="AlphaFoldDB" id="A0A653CHU5"/>
<dbReference type="OrthoDB" id="1413014at2759"/>
<name>A0A653CHU5_CALMS</name>
<organism evidence="1 2">
    <name type="scientific">Callosobruchus maculatus</name>
    <name type="common">Southern cowpea weevil</name>
    <name type="synonym">Pulse bruchid</name>
    <dbReference type="NCBI Taxonomy" id="64391"/>
    <lineage>
        <taxon>Eukaryota</taxon>
        <taxon>Metazoa</taxon>
        <taxon>Ecdysozoa</taxon>
        <taxon>Arthropoda</taxon>
        <taxon>Hexapoda</taxon>
        <taxon>Insecta</taxon>
        <taxon>Pterygota</taxon>
        <taxon>Neoptera</taxon>
        <taxon>Endopterygota</taxon>
        <taxon>Coleoptera</taxon>
        <taxon>Polyphaga</taxon>
        <taxon>Cucujiformia</taxon>
        <taxon>Chrysomeloidea</taxon>
        <taxon>Chrysomelidae</taxon>
        <taxon>Bruchinae</taxon>
        <taxon>Bruchini</taxon>
        <taxon>Callosobruchus</taxon>
    </lineage>
</organism>
<reference evidence="1 2" key="1">
    <citation type="submission" date="2019-01" db="EMBL/GenBank/DDBJ databases">
        <authorList>
            <person name="Sayadi A."/>
        </authorList>
    </citation>
    <scope>NUCLEOTIDE SEQUENCE [LARGE SCALE GENOMIC DNA]</scope>
</reference>
<evidence type="ECO:0008006" key="3">
    <source>
        <dbReference type="Google" id="ProtNLM"/>
    </source>
</evidence>
<accession>A0A653CHU5</accession>
<gene>
    <name evidence="1" type="ORF">CALMAC_LOCUS9154</name>
</gene>